<evidence type="ECO:0000256" key="1">
    <source>
        <dbReference type="ARBA" id="ARBA00004781"/>
    </source>
</evidence>
<dbReference type="NCBIfam" id="TIGR01214">
    <property type="entry name" value="rmlD"/>
    <property type="match status" value="1"/>
</dbReference>
<dbReference type="KEGG" id="ptrp:DCO17_01310"/>
<gene>
    <name evidence="8" type="primary">rfbD</name>
    <name evidence="8" type="ORF">DCO17_01310</name>
</gene>
<feature type="domain" description="RmlD-like substrate binding" evidence="7">
    <location>
        <begin position="1"/>
        <end position="285"/>
    </location>
</feature>
<keyword evidence="6" id="KW-0560">Oxidoreductase</keyword>
<dbReference type="Proteomes" id="UP000503312">
    <property type="component" value="Chromosome"/>
</dbReference>
<evidence type="ECO:0000313" key="8">
    <source>
        <dbReference type="EMBL" id="QKM63985.1"/>
    </source>
</evidence>
<dbReference type="GO" id="GO:0019305">
    <property type="term" value="P:dTDP-rhamnose biosynthetic process"/>
    <property type="evidence" value="ECO:0007669"/>
    <property type="project" value="UniProtKB-UniPathway"/>
</dbReference>
<keyword evidence="9" id="KW-1185">Reference proteome</keyword>
<dbReference type="RefSeq" id="WP_173955027.1">
    <property type="nucleotide sequence ID" value="NZ_CP028942.1"/>
</dbReference>
<dbReference type="CDD" id="cd05254">
    <property type="entry name" value="dTDP_HR_like_SDR_e"/>
    <property type="match status" value="1"/>
</dbReference>
<proteinExistence type="inferred from homology"/>
<dbReference type="InterPro" id="IPR005913">
    <property type="entry name" value="dTDP_dehydrorham_reduct"/>
</dbReference>
<dbReference type="InterPro" id="IPR036291">
    <property type="entry name" value="NAD(P)-bd_dom_sf"/>
</dbReference>
<reference evidence="8 9" key="1">
    <citation type="submission" date="2018-04" db="EMBL/GenBank/DDBJ databases">
        <title>Polynucleobacter sp. UH21B genome.</title>
        <authorList>
            <person name="Hahn M.W."/>
        </authorList>
    </citation>
    <scope>NUCLEOTIDE SEQUENCE [LARGE SCALE GENOMIC DNA]</scope>
    <source>
        <strain evidence="8 9">MWH-UH21B</strain>
    </source>
</reference>
<comment type="catalytic activity">
    <reaction evidence="5 6">
        <text>dTDP-beta-L-rhamnose + NADP(+) = dTDP-4-dehydro-beta-L-rhamnose + NADPH + H(+)</text>
        <dbReference type="Rhea" id="RHEA:21796"/>
        <dbReference type="ChEBI" id="CHEBI:15378"/>
        <dbReference type="ChEBI" id="CHEBI:57510"/>
        <dbReference type="ChEBI" id="CHEBI:57783"/>
        <dbReference type="ChEBI" id="CHEBI:58349"/>
        <dbReference type="ChEBI" id="CHEBI:62830"/>
        <dbReference type="EC" id="1.1.1.133"/>
    </reaction>
</comment>
<name>A0A6M9PZ07_9BURK</name>
<evidence type="ECO:0000256" key="3">
    <source>
        <dbReference type="ARBA" id="ARBA00012929"/>
    </source>
</evidence>
<accession>A0A6M9PZ07</accession>
<dbReference type="EMBL" id="CP028942">
    <property type="protein sequence ID" value="QKM63985.1"/>
    <property type="molecule type" value="Genomic_DNA"/>
</dbReference>
<evidence type="ECO:0000313" key="9">
    <source>
        <dbReference type="Proteomes" id="UP000503312"/>
    </source>
</evidence>
<dbReference type="Gene3D" id="3.40.50.720">
    <property type="entry name" value="NAD(P)-binding Rossmann-like Domain"/>
    <property type="match status" value="1"/>
</dbReference>
<evidence type="ECO:0000256" key="5">
    <source>
        <dbReference type="ARBA" id="ARBA00048200"/>
    </source>
</evidence>
<dbReference type="SUPFAM" id="SSF51735">
    <property type="entry name" value="NAD(P)-binding Rossmann-fold domains"/>
    <property type="match status" value="1"/>
</dbReference>
<dbReference type="Pfam" id="PF04321">
    <property type="entry name" value="RmlD_sub_bind"/>
    <property type="match status" value="1"/>
</dbReference>
<sequence length="317" mass="35088">MKILVFGKDGQLGKAFKNLFDAFPPSQNIEVQYAGRDDCDLSNEKALNSYLEQVAPNLIINAAAYTAVDLAQTNEELAFAINTHAPELMAAYATSHGASLLHYSTDYVFDGQKQVAYIESDPRNPLSVYGKSKAAGEEAIEKVFAKQSASRYAILRTSWVYGEGANFIRTILRLAKERDQLRVIHDQLGVPTNAQWLAQTSLDLVFDDQFQLKPFPSGIYHAVPNGETSWHGMASLAVKVATDCGVDLTVKPDSILPILAAEYPLPAPRPQNSRLDNSKLRLLIESEGDMTKLQHLNTSWEESVRTYIAQLAQKNLI</sequence>
<comment type="similarity">
    <text evidence="2 6">Belongs to the dTDP-4-dehydrorhamnose reductase family.</text>
</comment>
<keyword evidence="6" id="KW-0521">NADP</keyword>
<comment type="function">
    <text evidence="6">Catalyzes the reduction of dTDP-6-deoxy-L-lyxo-4-hexulose to yield dTDP-L-rhamnose.</text>
</comment>
<protein>
    <recommendedName>
        <fullName evidence="4 6">dTDP-4-dehydrorhamnose reductase</fullName>
        <ecNumber evidence="3 6">1.1.1.133</ecNumber>
    </recommendedName>
</protein>
<dbReference type="GO" id="GO:0005829">
    <property type="term" value="C:cytosol"/>
    <property type="evidence" value="ECO:0007669"/>
    <property type="project" value="TreeGrafter"/>
</dbReference>
<dbReference type="InterPro" id="IPR029903">
    <property type="entry name" value="RmlD-like-bd"/>
</dbReference>
<comment type="pathway">
    <text evidence="1 6">Carbohydrate biosynthesis; dTDP-L-rhamnose biosynthesis.</text>
</comment>
<dbReference type="PANTHER" id="PTHR10491">
    <property type="entry name" value="DTDP-4-DEHYDRORHAMNOSE REDUCTASE"/>
    <property type="match status" value="1"/>
</dbReference>
<dbReference type="Gene3D" id="3.90.25.10">
    <property type="entry name" value="UDP-galactose 4-epimerase, domain 1"/>
    <property type="match status" value="1"/>
</dbReference>
<comment type="cofactor">
    <cofactor evidence="6">
        <name>Mg(2+)</name>
        <dbReference type="ChEBI" id="CHEBI:18420"/>
    </cofactor>
    <text evidence="6">Binds 1 Mg(2+) ion per monomer.</text>
</comment>
<evidence type="ECO:0000256" key="4">
    <source>
        <dbReference type="ARBA" id="ARBA00017099"/>
    </source>
</evidence>
<organism evidence="8 9">
    <name type="scientific">Polynucleobacter tropicus</name>
    <dbReference type="NCBI Taxonomy" id="1743174"/>
    <lineage>
        <taxon>Bacteria</taxon>
        <taxon>Pseudomonadati</taxon>
        <taxon>Pseudomonadota</taxon>
        <taxon>Betaproteobacteria</taxon>
        <taxon>Burkholderiales</taxon>
        <taxon>Burkholderiaceae</taxon>
        <taxon>Polynucleobacter</taxon>
    </lineage>
</organism>
<dbReference type="AlphaFoldDB" id="A0A6M9PZ07"/>
<dbReference type="UniPathway" id="UPA00124"/>
<dbReference type="PANTHER" id="PTHR10491:SF4">
    <property type="entry name" value="METHIONINE ADENOSYLTRANSFERASE 2 SUBUNIT BETA"/>
    <property type="match status" value="1"/>
</dbReference>
<evidence type="ECO:0000256" key="6">
    <source>
        <dbReference type="RuleBase" id="RU364082"/>
    </source>
</evidence>
<dbReference type="GO" id="GO:0008831">
    <property type="term" value="F:dTDP-4-dehydrorhamnose reductase activity"/>
    <property type="evidence" value="ECO:0007669"/>
    <property type="project" value="UniProtKB-EC"/>
</dbReference>
<evidence type="ECO:0000259" key="7">
    <source>
        <dbReference type="Pfam" id="PF04321"/>
    </source>
</evidence>
<dbReference type="EC" id="1.1.1.133" evidence="3 6"/>
<evidence type="ECO:0000256" key="2">
    <source>
        <dbReference type="ARBA" id="ARBA00010944"/>
    </source>
</evidence>